<dbReference type="Pfam" id="PF07727">
    <property type="entry name" value="RVT_2"/>
    <property type="match status" value="1"/>
</dbReference>
<keyword evidence="4" id="KW-1185">Reference proteome</keyword>
<proteinExistence type="predicted"/>
<comment type="caution">
    <text evidence="3">The sequence shown here is derived from an EMBL/GenBank/DDBJ whole genome shotgun (WGS) entry which is preliminary data.</text>
</comment>
<accession>A0ABQ5GCB8</accession>
<dbReference type="SUPFAM" id="SSF56672">
    <property type="entry name" value="DNA/RNA polymerases"/>
    <property type="match status" value="1"/>
</dbReference>
<organism evidence="3 4">
    <name type="scientific">Tanacetum coccineum</name>
    <dbReference type="NCBI Taxonomy" id="301880"/>
    <lineage>
        <taxon>Eukaryota</taxon>
        <taxon>Viridiplantae</taxon>
        <taxon>Streptophyta</taxon>
        <taxon>Embryophyta</taxon>
        <taxon>Tracheophyta</taxon>
        <taxon>Spermatophyta</taxon>
        <taxon>Magnoliopsida</taxon>
        <taxon>eudicotyledons</taxon>
        <taxon>Gunneridae</taxon>
        <taxon>Pentapetalae</taxon>
        <taxon>asterids</taxon>
        <taxon>campanulids</taxon>
        <taxon>Asterales</taxon>
        <taxon>Asteraceae</taxon>
        <taxon>Asteroideae</taxon>
        <taxon>Anthemideae</taxon>
        <taxon>Anthemidinae</taxon>
        <taxon>Tanacetum</taxon>
    </lineage>
</organism>
<dbReference type="PANTHER" id="PTHR11439:SF508">
    <property type="entry name" value="RNA-DIRECTED DNA POLYMERASE"/>
    <property type="match status" value="1"/>
</dbReference>
<dbReference type="Proteomes" id="UP001151760">
    <property type="component" value="Unassembled WGS sequence"/>
</dbReference>
<sequence>MGWVVIYDAVMEYVTPSWDALWRRHVETVTPSPAAENIILRNIGVEANQHMTYTDKELDNVLDISHLKIKVGHPNRTEAYISKIENLRLSNGLTLYNVIVIPKYCVTLISVHKLVKENKVIVAFDENRYYFLNQDLNLKNVLGIGEDVKFFENIFPFKDSEVGKNDSRNVLQDANHINFFDIEYPEIPNDDERVANNLNKNKSDSSRSSVSGSNINTTDFPVDNSRNDADSSDELVATRNEEVATLEENVVSEKVVYIKPPEGYFPSDNKVCRLKKSLYGLKQAPRQWNVKLTSTLIENGFSQIIYFLGIEVVDTDKGICFNQRKYVLDLLSEYGMLTCKPVKTPLMSKLVISNEASENDPLLENVTDYQKLMGKLIYLTNTRPDISYDVHCLSQFMHSSLSSHLKIAFKILRYLKSCPGLGIHIVRTSGMFLNAYSDADWANCIVTRKSVTGYCVFLNNSLVSWKSKKQNTLSKSSTEAEYRALTSITSEISLPKGWIQSSTWNWLKDLLCMMFTSCVKGLTVNEQRFKVEGLVLPSVDSFKSVLKEQNLRKKDVAGKENQVMDDENHLVNEIDLDMEEDVVVVLDKFTSDYGVSLGCSGNTTRIMCRTLMINLVFTLCEEQAIWNSVLMRLIDDLLALDSIVRFGFSDRRLEWTATFSISTNSEVVHCITGSMMSVFNVSNHHCDSDSRCIDPVSA</sequence>
<protein>
    <submittedName>
        <fullName evidence="3">Ribonuclease H-like domain-containing protein</fullName>
    </submittedName>
</protein>
<feature type="domain" description="Reverse transcriptase Ty1/copia-type" evidence="2">
    <location>
        <begin position="244"/>
        <end position="304"/>
    </location>
</feature>
<evidence type="ECO:0000256" key="1">
    <source>
        <dbReference type="SAM" id="MobiDB-lite"/>
    </source>
</evidence>
<dbReference type="EMBL" id="BQNB010018334">
    <property type="protein sequence ID" value="GJT73239.1"/>
    <property type="molecule type" value="Genomic_DNA"/>
</dbReference>
<gene>
    <name evidence="3" type="ORF">Tco_1032525</name>
</gene>
<evidence type="ECO:0000313" key="4">
    <source>
        <dbReference type="Proteomes" id="UP001151760"/>
    </source>
</evidence>
<dbReference type="CDD" id="cd09272">
    <property type="entry name" value="RNase_HI_RT_Ty1"/>
    <property type="match status" value="1"/>
</dbReference>
<feature type="region of interest" description="Disordered" evidence="1">
    <location>
        <begin position="191"/>
        <end position="235"/>
    </location>
</feature>
<evidence type="ECO:0000259" key="2">
    <source>
        <dbReference type="Pfam" id="PF07727"/>
    </source>
</evidence>
<name>A0ABQ5GCB8_9ASTR</name>
<dbReference type="InterPro" id="IPR043502">
    <property type="entry name" value="DNA/RNA_pol_sf"/>
</dbReference>
<dbReference type="InterPro" id="IPR013103">
    <property type="entry name" value="RVT_2"/>
</dbReference>
<dbReference type="PANTHER" id="PTHR11439">
    <property type="entry name" value="GAG-POL-RELATED RETROTRANSPOSON"/>
    <property type="match status" value="1"/>
</dbReference>
<reference evidence="3" key="2">
    <citation type="submission" date="2022-01" db="EMBL/GenBank/DDBJ databases">
        <authorList>
            <person name="Yamashiro T."/>
            <person name="Shiraishi A."/>
            <person name="Satake H."/>
            <person name="Nakayama K."/>
        </authorList>
    </citation>
    <scope>NUCLEOTIDE SEQUENCE</scope>
</reference>
<reference evidence="3" key="1">
    <citation type="journal article" date="2022" name="Int. J. Mol. Sci.">
        <title>Draft Genome of Tanacetum Coccineum: Genomic Comparison of Closely Related Tanacetum-Family Plants.</title>
        <authorList>
            <person name="Yamashiro T."/>
            <person name="Shiraishi A."/>
            <person name="Nakayama K."/>
            <person name="Satake H."/>
        </authorList>
    </citation>
    <scope>NUCLEOTIDE SEQUENCE</scope>
</reference>
<evidence type="ECO:0000313" key="3">
    <source>
        <dbReference type="EMBL" id="GJT73239.1"/>
    </source>
</evidence>
<feature type="compositionally biased region" description="Low complexity" evidence="1">
    <location>
        <begin position="196"/>
        <end position="216"/>
    </location>
</feature>